<evidence type="ECO:0000259" key="7">
    <source>
        <dbReference type="Pfam" id="PF16099"/>
    </source>
</evidence>
<evidence type="ECO:0000256" key="1">
    <source>
        <dbReference type="ARBA" id="ARBA00006395"/>
    </source>
</evidence>
<dbReference type="InterPro" id="IPR032199">
    <property type="entry name" value="RMI1_C"/>
</dbReference>
<feature type="compositionally biased region" description="Polar residues" evidence="5">
    <location>
        <begin position="239"/>
        <end position="248"/>
    </location>
</feature>
<evidence type="ECO:0000313" key="9">
    <source>
        <dbReference type="Proteomes" id="UP001642540"/>
    </source>
</evidence>
<dbReference type="InterPro" id="IPR044881">
    <property type="entry name" value="RMI1_N_N_sf"/>
</dbReference>
<keyword evidence="9" id="KW-1185">Reference proteome</keyword>
<dbReference type="Gene3D" id="2.40.50.510">
    <property type="match status" value="1"/>
</dbReference>
<dbReference type="Pfam" id="PF08585">
    <property type="entry name" value="RMI1_N_C"/>
    <property type="match status" value="1"/>
</dbReference>
<dbReference type="PANTHER" id="PTHR14790">
    <property type="entry name" value="RECQ-MEDIATED GENOME INSTABILITY PROTEIN 1 RMI1"/>
    <property type="match status" value="1"/>
</dbReference>
<dbReference type="Pfam" id="PF16099">
    <property type="entry name" value="RMI1_C"/>
    <property type="match status" value="1"/>
</dbReference>
<comment type="caution">
    <text evidence="8">The sequence shown here is derived from an EMBL/GenBank/DDBJ whole genome shotgun (WGS) entry which is preliminary data.</text>
</comment>
<evidence type="ECO:0000259" key="6">
    <source>
        <dbReference type="Pfam" id="PF08585"/>
    </source>
</evidence>
<comment type="similarity">
    <text evidence="1">Belongs to the RMI1 family.</text>
</comment>
<gene>
    <name evidence="8" type="ORF">ODALV1_LOCUS11655</name>
</gene>
<dbReference type="EMBL" id="CAXLJM020000035">
    <property type="protein sequence ID" value="CAL8104110.1"/>
    <property type="molecule type" value="Genomic_DNA"/>
</dbReference>
<dbReference type="InterPro" id="IPR013894">
    <property type="entry name" value="RMI1_OB"/>
</dbReference>
<organism evidence="8 9">
    <name type="scientific">Orchesella dallaii</name>
    <dbReference type="NCBI Taxonomy" id="48710"/>
    <lineage>
        <taxon>Eukaryota</taxon>
        <taxon>Metazoa</taxon>
        <taxon>Ecdysozoa</taxon>
        <taxon>Arthropoda</taxon>
        <taxon>Hexapoda</taxon>
        <taxon>Collembola</taxon>
        <taxon>Entomobryomorpha</taxon>
        <taxon>Entomobryoidea</taxon>
        <taxon>Orchesellidae</taxon>
        <taxon>Orchesellinae</taxon>
        <taxon>Orchesella</taxon>
    </lineage>
</organism>
<feature type="compositionally biased region" description="Polar residues" evidence="5">
    <location>
        <begin position="410"/>
        <end position="425"/>
    </location>
</feature>
<evidence type="ECO:0000313" key="8">
    <source>
        <dbReference type="EMBL" id="CAL8104110.1"/>
    </source>
</evidence>
<feature type="compositionally biased region" description="Low complexity" evidence="5">
    <location>
        <begin position="442"/>
        <end position="455"/>
    </location>
</feature>
<sequence>MGISDSELRALKKFLKDSSFTYTDEWLLACVDWILENNTNVNAEVLRREIFEQWKDANLEDMESSCLPSNLKDQRSVKLPGKYGLQVNSVRDIGESSYNQWNKVKKLENENTSVAATDSTEFTQTWQPKQKRCLHLTMTDGSQQVFGLEMQPIIGLTINMKPGVKVIVIGPVDCRRGIIHLKPNNIKVIGGEVEDFKDTNKMERILANILNITDNKLTQTQTRAQPRTAPPPQTRTQPVSTVSNTNQRNCDVVGDFPDSDDPFNGQDDALFADDDLFMEIDEEALLRSASNSNVTTQAVSSLGNVTQRTTQRVGESFSTGRSFTEEIEDYDDESATMTSNMRPPASTTNTNARSIANSRPIVSTSVSSTSTKANPVFMPPPPVPKSSTSVVKQSNASSTAMSSTSLKNSMQGKSSTSTPSTSNEKTVVGPTAFRSAKTAVTGKSKASSSNSGASGTQKKILHYMKPMPVVIDPPTPEREAKRRKKSGEEDTKVKMEVDVEETSMQDTEFVTMEEQAESMTMNILDEGDQNDASIEEEFFNHSPDISLMQIVDEAIESRLSMALDAEQTSSKTTPASSSLVSGKVYPIRVSERPYVFLMQVQEKYEELAERRKIVYVKGCISTVVSNIQVDNGCWTLSVSINDGTGYLNCKISANILDNIIGFTPQEMKRIKSAKSPEGKAKISEGMGGLVKKLVHMNAIFAIELGEDPLIIEIVDIMLHHSTAIKDRLRQLQE</sequence>
<feature type="compositionally biased region" description="Low complexity" evidence="5">
    <location>
        <begin position="362"/>
        <end position="371"/>
    </location>
</feature>
<evidence type="ECO:0000256" key="3">
    <source>
        <dbReference type="ARBA" id="ARBA00022705"/>
    </source>
</evidence>
<feature type="compositionally biased region" description="Low complexity" evidence="5">
    <location>
        <begin position="385"/>
        <end position="409"/>
    </location>
</feature>
<dbReference type="SMART" id="SM01161">
    <property type="entry name" value="DUF1767"/>
    <property type="match status" value="1"/>
</dbReference>
<feature type="compositionally biased region" description="Basic and acidic residues" evidence="5">
    <location>
        <begin position="475"/>
        <end position="492"/>
    </location>
</feature>
<dbReference type="Gene3D" id="2.40.50.770">
    <property type="entry name" value="RecQ-mediated genome instability protein Rmi1, C-terminal domain"/>
    <property type="match status" value="1"/>
</dbReference>
<feature type="domain" description="RecQ-mediated genome instability protein 1 C-terminal OB-fold" evidence="7">
    <location>
        <begin position="591"/>
        <end position="728"/>
    </location>
</feature>
<proteinExistence type="inferred from homology"/>
<reference evidence="8 9" key="1">
    <citation type="submission" date="2024-08" db="EMBL/GenBank/DDBJ databases">
        <authorList>
            <person name="Cucini C."/>
            <person name="Frati F."/>
        </authorList>
    </citation>
    <scope>NUCLEOTIDE SEQUENCE [LARGE SCALE GENOMIC DNA]</scope>
</reference>
<keyword evidence="3" id="KW-0235">DNA replication</keyword>
<dbReference type="PANTHER" id="PTHR14790:SF15">
    <property type="entry name" value="RECQ-MEDIATED GENOME INSTABILITY PROTEIN 1"/>
    <property type="match status" value="1"/>
</dbReference>
<feature type="region of interest" description="Disordered" evidence="5">
    <location>
        <begin position="217"/>
        <end position="248"/>
    </location>
</feature>
<dbReference type="Proteomes" id="UP001642540">
    <property type="component" value="Unassembled WGS sequence"/>
</dbReference>
<feature type="compositionally biased region" description="Low complexity" evidence="5">
    <location>
        <begin position="218"/>
        <end position="227"/>
    </location>
</feature>
<evidence type="ECO:0000256" key="4">
    <source>
        <dbReference type="ARBA" id="ARBA00024977"/>
    </source>
</evidence>
<evidence type="ECO:0000256" key="2">
    <source>
        <dbReference type="ARBA" id="ARBA00018987"/>
    </source>
</evidence>
<feature type="region of interest" description="Disordered" evidence="5">
    <location>
        <begin position="331"/>
        <end position="492"/>
    </location>
</feature>
<feature type="domain" description="RecQ mediated genome instability protein 1 OB-fold" evidence="6">
    <location>
        <begin position="67"/>
        <end position="203"/>
    </location>
</feature>
<accession>A0ABP1QI22</accession>
<name>A0ABP1QI22_9HEXA</name>
<evidence type="ECO:0000256" key="5">
    <source>
        <dbReference type="SAM" id="MobiDB-lite"/>
    </source>
</evidence>
<comment type="function">
    <text evidence="4">Essential component of the RMI complex, a complex that plays an important role in the processing of homologous recombination intermediates to limit DNA crossover formation in cells. Promotes TOP3A binding to double Holliday junctions (DHJ) and hence stimulates TOP3A-mediated dissolution. Required for BLM phosphorylation during mitosis. Within the BLM complex, required for BLM and TOP3A stability.</text>
</comment>
<feature type="compositionally biased region" description="Polar residues" evidence="5">
    <location>
        <begin position="335"/>
        <end position="361"/>
    </location>
</feature>
<dbReference type="InterPro" id="IPR042470">
    <property type="entry name" value="RMI1_N_C_sf"/>
</dbReference>
<protein>
    <recommendedName>
        <fullName evidence="2">RecQ-mediated genome instability protein 1</fullName>
    </recommendedName>
</protein>
<dbReference type="Gene3D" id="1.10.8.1020">
    <property type="entry name" value="RecQ-mediated genome instability protein 1, N-terminal domain"/>
    <property type="match status" value="1"/>
</dbReference>